<dbReference type="SUPFAM" id="SSF53927">
    <property type="entry name" value="Cytidine deaminase-like"/>
    <property type="match status" value="1"/>
</dbReference>
<dbReference type="Gene3D" id="3.40.140.10">
    <property type="entry name" value="Cytidine Deaminase, domain 2"/>
    <property type="match status" value="1"/>
</dbReference>
<evidence type="ECO:0000256" key="3">
    <source>
        <dbReference type="ARBA" id="ARBA00022801"/>
    </source>
</evidence>
<reference evidence="6" key="1">
    <citation type="submission" date="2018-05" db="EMBL/GenBank/DDBJ databases">
        <authorList>
            <person name="Lanie J.A."/>
            <person name="Ng W.-L."/>
            <person name="Kazmierczak K.M."/>
            <person name="Andrzejewski T.M."/>
            <person name="Davidsen T.M."/>
            <person name="Wayne K.J."/>
            <person name="Tettelin H."/>
            <person name="Glass J.I."/>
            <person name="Rusch D."/>
            <person name="Podicherti R."/>
            <person name="Tsui H.-C.T."/>
            <person name="Winkler M.E."/>
        </authorList>
    </citation>
    <scope>NUCLEOTIDE SEQUENCE</scope>
</reference>
<dbReference type="GO" id="GO:0055086">
    <property type="term" value="P:nucleobase-containing small molecule metabolic process"/>
    <property type="evidence" value="ECO:0007669"/>
    <property type="project" value="UniProtKB-ARBA"/>
</dbReference>
<gene>
    <name evidence="6" type="ORF">METZ01_LOCUS153111</name>
</gene>
<dbReference type="GO" id="GO:0072527">
    <property type="term" value="P:pyrimidine-containing compound metabolic process"/>
    <property type="evidence" value="ECO:0007669"/>
    <property type="project" value="UniProtKB-ARBA"/>
</dbReference>
<dbReference type="GO" id="GO:0008270">
    <property type="term" value="F:zinc ion binding"/>
    <property type="evidence" value="ECO:0007669"/>
    <property type="project" value="InterPro"/>
</dbReference>
<evidence type="ECO:0000256" key="1">
    <source>
        <dbReference type="ARBA" id="ARBA00006576"/>
    </source>
</evidence>
<dbReference type="PROSITE" id="PS51747">
    <property type="entry name" value="CYT_DCMP_DEAMINASES_2"/>
    <property type="match status" value="1"/>
</dbReference>
<sequence length="108" mass="10562">VGSAGLADDGRIVTGCNVENVSYGLTLCAECGMVGDLHRSGGGRLVAAVATDPEGNALAPCGRCRQLLLEAGGEGLVVDGPGGPKPILDLLADPFTVADLEAGGGDAS</sequence>
<accession>A0A382AH20</accession>
<keyword evidence="2" id="KW-0479">Metal-binding</keyword>
<protein>
    <recommendedName>
        <fullName evidence="5">CMP/dCMP-type deaminase domain-containing protein</fullName>
    </recommendedName>
</protein>
<dbReference type="InterPro" id="IPR016192">
    <property type="entry name" value="APOBEC/CMP_deaminase_Zn-bd"/>
</dbReference>
<dbReference type="InterPro" id="IPR002125">
    <property type="entry name" value="CMP_dCMP_dom"/>
</dbReference>
<proteinExistence type="inferred from homology"/>
<dbReference type="InterPro" id="IPR016193">
    <property type="entry name" value="Cytidine_deaminase-like"/>
</dbReference>
<dbReference type="EMBL" id="UINC01025168">
    <property type="protein sequence ID" value="SVB00257.1"/>
    <property type="molecule type" value="Genomic_DNA"/>
</dbReference>
<dbReference type="NCBIfam" id="NF004064">
    <property type="entry name" value="PRK05578.1"/>
    <property type="match status" value="1"/>
</dbReference>
<dbReference type="PROSITE" id="PS00903">
    <property type="entry name" value="CYT_DCMP_DEAMINASES_1"/>
    <property type="match status" value="1"/>
</dbReference>
<evidence type="ECO:0000256" key="2">
    <source>
        <dbReference type="ARBA" id="ARBA00022723"/>
    </source>
</evidence>
<evidence type="ECO:0000259" key="5">
    <source>
        <dbReference type="PROSITE" id="PS51747"/>
    </source>
</evidence>
<dbReference type="AlphaFoldDB" id="A0A382AH20"/>
<evidence type="ECO:0000313" key="6">
    <source>
        <dbReference type="EMBL" id="SVB00257.1"/>
    </source>
</evidence>
<keyword evidence="3" id="KW-0378">Hydrolase</keyword>
<feature type="non-terminal residue" evidence="6">
    <location>
        <position position="1"/>
    </location>
</feature>
<dbReference type="GO" id="GO:0042802">
    <property type="term" value="F:identical protein binding"/>
    <property type="evidence" value="ECO:0007669"/>
    <property type="project" value="UniProtKB-ARBA"/>
</dbReference>
<comment type="similarity">
    <text evidence="1">Belongs to the cytidine and deoxycytidylate deaminase family.</text>
</comment>
<dbReference type="GO" id="GO:0005829">
    <property type="term" value="C:cytosol"/>
    <property type="evidence" value="ECO:0007669"/>
    <property type="project" value="TreeGrafter"/>
</dbReference>
<dbReference type="InterPro" id="IPR050202">
    <property type="entry name" value="Cyt/Deoxycyt_deaminase"/>
</dbReference>
<dbReference type="CDD" id="cd01283">
    <property type="entry name" value="cytidine_deaminase"/>
    <property type="match status" value="1"/>
</dbReference>
<feature type="domain" description="CMP/dCMP-type deaminase" evidence="5">
    <location>
        <begin position="1"/>
        <end position="98"/>
    </location>
</feature>
<evidence type="ECO:0000256" key="4">
    <source>
        <dbReference type="ARBA" id="ARBA00022833"/>
    </source>
</evidence>
<dbReference type="Pfam" id="PF00383">
    <property type="entry name" value="dCMP_cyt_deam_1"/>
    <property type="match status" value="1"/>
</dbReference>
<name>A0A382AH20_9ZZZZ</name>
<dbReference type="PANTHER" id="PTHR11644:SF2">
    <property type="entry name" value="CYTIDINE DEAMINASE"/>
    <property type="match status" value="1"/>
</dbReference>
<dbReference type="PANTHER" id="PTHR11644">
    <property type="entry name" value="CYTIDINE DEAMINASE"/>
    <property type="match status" value="1"/>
</dbReference>
<organism evidence="6">
    <name type="scientific">marine metagenome</name>
    <dbReference type="NCBI Taxonomy" id="408172"/>
    <lineage>
        <taxon>unclassified sequences</taxon>
        <taxon>metagenomes</taxon>
        <taxon>ecological metagenomes</taxon>
    </lineage>
</organism>
<dbReference type="GO" id="GO:0004126">
    <property type="term" value="F:cytidine deaminase activity"/>
    <property type="evidence" value="ECO:0007669"/>
    <property type="project" value="TreeGrafter"/>
</dbReference>
<keyword evidence="4" id="KW-0862">Zinc</keyword>